<accession>A0ACB7P6C4</accession>
<evidence type="ECO:0000313" key="2">
    <source>
        <dbReference type="Proteomes" id="UP000724584"/>
    </source>
</evidence>
<dbReference type="EMBL" id="JAGIZQ010000004">
    <property type="protein sequence ID" value="KAH6631741.1"/>
    <property type="molecule type" value="Genomic_DNA"/>
</dbReference>
<reference evidence="1 2" key="1">
    <citation type="journal article" date="2021" name="Nat. Commun.">
        <title>Genetic determinants of endophytism in the Arabidopsis root mycobiome.</title>
        <authorList>
            <person name="Mesny F."/>
            <person name="Miyauchi S."/>
            <person name="Thiergart T."/>
            <person name="Pickel B."/>
            <person name="Atanasova L."/>
            <person name="Karlsson M."/>
            <person name="Huettel B."/>
            <person name="Barry K.W."/>
            <person name="Haridas S."/>
            <person name="Chen C."/>
            <person name="Bauer D."/>
            <person name="Andreopoulos W."/>
            <person name="Pangilinan J."/>
            <person name="LaButti K."/>
            <person name="Riley R."/>
            <person name="Lipzen A."/>
            <person name="Clum A."/>
            <person name="Drula E."/>
            <person name="Henrissat B."/>
            <person name="Kohler A."/>
            <person name="Grigoriev I.V."/>
            <person name="Martin F.M."/>
            <person name="Hacquard S."/>
        </authorList>
    </citation>
    <scope>NUCLEOTIDE SEQUENCE [LARGE SCALE GENOMIC DNA]</scope>
    <source>
        <strain evidence="1 2">MPI-SDFR-AT-0079</strain>
    </source>
</reference>
<keyword evidence="2" id="KW-1185">Reference proteome</keyword>
<name>A0ACB7P6C4_9PEZI</name>
<evidence type="ECO:0000313" key="1">
    <source>
        <dbReference type="EMBL" id="KAH6631741.1"/>
    </source>
</evidence>
<dbReference type="Proteomes" id="UP000724584">
    <property type="component" value="Unassembled WGS sequence"/>
</dbReference>
<sequence length="215" mass="24324">MHDVRSTRDQSLQAYWRPTPKWASTIKQRDVRSKGPKTCMLGSLADHSSPNTGPASALKQARPPPLYQHAVQARGNQRHRDGEQPPSGTRSTHSDVCTWEIENQDADIPRTNTQLKRCGNPPPPEHEQTERGDPIPHYSFLFHQPEEEKINPSAARAQPTANARIRHHWSNWSVLGHGTRHQFQKISSGDDFGGHGRMTAVKKKRKGSNQTKFQR</sequence>
<comment type="caution">
    <text evidence="1">The sequence shown here is derived from an EMBL/GenBank/DDBJ whole genome shotgun (WGS) entry which is preliminary data.</text>
</comment>
<organism evidence="1 2">
    <name type="scientific">Chaetomium tenue</name>
    <dbReference type="NCBI Taxonomy" id="1854479"/>
    <lineage>
        <taxon>Eukaryota</taxon>
        <taxon>Fungi</taxon>
        <taxon>Dikarya</taxon>
        <taxon>Ascomycota</taxon>
        <taxon>Pezizomycotina</taxon>
        <taxon>Sordariomycetes</taxon>
        <taxon>Sordariomycetidae</taxon>
        <taxon>Sordariales</taxon>
        <taxon>Chaetomiaceae</taxon>
        <taxon>Chaetomium</taxon>
    </lineage>
</organism>
<proteinExistence type="predicted"/>
<protein>
    <submittedName>
        <fullName evidence="1">Uncharacterized protein</fullName>
    </submittedName>
</protein>
<gene>
    <name evidence="1" type="ORF">F5144DRAFT_230202</name>
</gene>